<dbReference type="Proteomes" id="UP001549099">
    <property type="component" value="Unassembled WGS sequence"/>
</dbReference>
<dbReference type="EMBL" id="JBEPLW010000001">
    <property type="protein sequence ID" value="MET3574474.1"/>
    <property type="molecule type" value="Genomic_DNA"/>
</dbReference>
<sequence>MKTRTIGRWTIRLERPLSGEHDSPCDCLYCLNFRKAVKDPDPQERGLFDQLGIDPERPGLLSDFPAESGSGRYYIGHYELAGRLLDGPPAAPEHWTDENTEMIGRFRIGFSGAPELRLEFEAVLPWLLSEPPED</sequence>
<evidence type="ECO:0000313" key="2">
    <source>
        <dbReference type="Proteomes" id="UP001549099"/>
    </source>
</evidence>
<evidence type="ECO:0000313" key="1">
    <source>
        <dbReference type="EMBL" id="MET3574474.1"/>
    </source>
</evidence>
<name>A0ABV2G867_9BACL</name>
<organism evidence="1 2">
    <name type="scientific">Bhargavaea ullalensis</name>
    <dbReference type="NCBI Taxonomy" id="1265685"/>
    <lineage>
        <taxon>Bacteria</taxon>
        <taxon>Bacillati</taxon>
        <taxon>Bacillota</taxon>
        <taxon>Bacilli</taxon>
        <taxon>Bacillales</taxon>
        <taxon>Caryophanaceae</taxon>
        <taxon>Bhargavaea</taxon>
    </lineage>
</organism>
<gene>
    <name evidence="1" type="ORF">ABID49_000350</name>
</gene>
<keyword evidence="2" id="KW-1185">Reference proteome</keyword>
<comment type="caution">
    <text evidence="1">The sequence shown here is derived from an EMBL/GenBank/DDBJ whole genome shotgun (WGS) entry which is preliminary data.</text>
</comment>
<accession>A0ABV2G867</accession>
<dbReference type="RefSeq" id="WP_354194670.1">
    <property type="nucleotide sequence ID" value="NZ_JBEPLW010000001.1"/>
</dbReference>
<protein>
    <submittedName>
        <fullName evidence="1">Uncharacterized protein</fullName>
    </submittedName>
</protein>
<proteinExistence type="predicted"/>
<reference evidence="1 2" key="1">
    <citation type="submission" date="2024-06" db="EMBL/GenBank/DDBJ databases">
        <title>Genomic Encyclopedia of Type Strains, Phase IV (KMG-IV): sequencing the most valuable type-strain genomes for metagenomic binning, comparative biology and taxonomic classification.</title>
        <authorList>
            <person name="Goeker M."/>
        </authorList>
    </citation>
    <scope>NUCLEOTIDE SEQUENCE [LARGE SCALE GENOMIC DNA]</scope>
    <source>
        <strain evidence="1 2">DSM 26128</strain>
    </source>
</reference>